<gene>
    <name evidence="18" type="ORF">A3D59_02575</name>
</gene>
<evidence type="ECO:0000256" key="3">
    <source>
        <dbReference type="ARBA" id="ARBA00022741"/>
    </source>
</evidence>
<keyword evidence="6 15" id="KW-0347">Helicase</keyword>
<keyword evidence="9 15" id="KW-0233">DNA recombination</keyword>
<comment type="similarity">
    <text evidence="1 15">Belongs to the helicase family. RecG subfamily.</text>
</comment>
<reference evidence="18 19" key="1">
    <citation type="journal article" date="2016" name="Nat. Commun.">
        <title>Thousands of microbial genomes shed light on interconnected biogeochemical processes in an aquifer system.</title>
        <authorList>
            <person name="Anantharaman K."/>
            <person name="Brown C.T."/>
            <person name="Hug L.A."/>
            <person name="Sharon I."/>
            <person name="Castelle C.J."/>
            <person name="Probst A.J."/>
            <person name="Thomas B.C."/>
            <person name="Singh A."/>
            <person name="Wilkins M.J."/>
            <person name="Karaoz U."/>
            <person name="Brodie E.L."/>
            <person name="Williams K.H."/>
            <person name="Hubbard S.S."/>
            <person name="Banfield J.F."/>
        </authorList>
    </citation>
    <scope>NUCLEOTIDE SEQUENCE [LARGE SCALE GENOMIC DNA]</scope>
</reference>
<dbReference type="SMART" id="SM00490">
    <property type="entry name" value="HELICc"/>
    <property type="match status" value="1"/>
</dbReference>
<dbReference type="InterPro" id="IPR047112">
    <property type="entry name" value="RecG/Mfd"/>
</dbReference>
<evidence type="ECO:0000256" key="8">
    <source>
        <dbReference type="ARBA" id="ARBA00023125"/>
    </source>
</evidence>
<evidence type="ECO:0000256" key="4">
    <source>
        <dbReference type="ARBA" id="ARBA00022763"/>
    </source>
</evidence>
<dbReference type="PANTHER" id="PTHR47964:SF1">
    <property type="entry name" value="ATP-DEPENDENT DNA HELICASE HOMOLOG RECG, CHLOROPLASTIC"/>
    <property type="match status" value="1"/>
</dbReference>
<accession>A0A1G2R8K0</accession>
<dbReference type="EC" id="5.6.2.4" evidence="13 15"/>
<keyword evidence="10 15" id="KW-0234">DNA repair</keyword>
<evidence type="ECO:0000313" key="18">
    <source>
        <dbReference type="EMBL" id="OHA68592.1"/>
    </source>
</evidence>
<evidence type="ECO:0000256" key="5">
    <source>
        <dbReference type="ARBA" id="ARBA00022801"/>
    </source>
</evidence>
<organism evidence="18 19">
    <name type="scientific">Candidatus Wildermuthbacteria bacterium RIFCSPHIGHO2_02_FULL_47_17</name>
    <dbReference type="NCBI Taxonomy" id="1802452"/>
    <lineage>
        <taxon>Bacteria</taxon>
        <taxon>Candidatus Wildermuthiibacteriota</taxon>
    </lineage>
</organism>
<evidence type="ECO:0000256" key="14">
    <source>
        <dbReference type="ARBA" id="ARBA00048988"/>
    </source>
</evidence>
<keyword evidence="5 15" id="KW-0378">Hydrolase</keyword>
<dbReference type="GO" id="GO:0005524">
    <property type="term" value="F:ATP binding"/>
    <property type="evidence" value="ECO:0007669"/>
    <property type="project" value="UniProtKB-KW"/>
</dbReference>
<sequence length="714" mass="81157">MDLYSPLAQLPRIGPGLQKKLKKLGLVTVRDLLFHFPHRYEDFSRLDSMANVKINQDSCVQGEIIAIETTRTWRKKLFITEALIKDATGTIKAVWFNRPYLTKILRPKDHIALAGKVAAGKKGIYFSNPSYEKLGGDEENNPAGTGENLIHTGRLVPVYPETEGLSSRWIRSIMGQLLSASMLRLEDTMPSAVQKEYQIMPLKKALWQVHFPDSSDAAKSAQESFAFRELFHISLFVLRAKARLAQHKAAAIPLNLERMQRFVKLLPFTLTDAQKKTVWQILKDLEKPRPMNRLLQGDVGSGKTVVALMAALSAISSGYQAAFMAPTEILAQQHFQTAANLLKKFRLHIGLLTGKTDLWFSPKLPNQFIEISRKKLLEKAKSGDVHLLIGTHTLIQDKVKFGNLALVILDEQHRFGVKQRAKLLVQHAKTEEIKLPHLLSMTATPIPRTLALTIYGDLDLSLLDELPKGRKKIITRVVTPAEREETYGFIREQIRDKKQVFVICPRIEGADPEKDFLRTETKAVKEEYEKLSKDTFPDLKVAMLHGKLPTKEKERIMRDFKRGKTNILISTSVVEVGVDIPNATVMMIEGAERFGLAQLHQFRGRVGRNEWQSYCFLFTDSRAITTRQRLRAIVDCENGFELAERDLAIRGPGEFSGTRQWGIPDLIMNSLTDLHLVEKTRQAAKDTLMQDPYLKNYPLLKTEIDKFREKIHLE</sequence>
<evidence type="ECO:0000256" key="10">
    <source>
        <dbReference type="ARBA" id="ARBA00023204"/>
    </source>
</evidence>
<evidence type="ECO:0000256" key="1">
    <source>
        <dbReference type="ARBA" id="ARBA00007504"/>
    </source>
</evidence>
<dbReference type="GO" id="GO:0003677">
    <property type="term" value="F:DNA binding"/>
    <property type="evidence" value="ECO:0007669"/>
    <property type="project" value="UniProtKB-KW"/>
</dbReference>
<comment type="caution">
    <text evidence="18">The sequence shown here is derived from an EMBL/GenBank/DDBJ whole genome shotgun (WGS) entry which is preliminary data.</text>
</comment>
<dbReference type="AlphaFoldDB" id="A0A1G2R8K0"/>
<dbReference type="SUPFAM" id="SSF52540">
    <property type="entry name" value="P-loop containing nucleoside triphosphate hydrolases"/>
    <property type="match status" value="2"/>
</dbReference>
<dbReference type="Pfam" id="PF19833">
    <property type="entry name" value="RecG_dom3_C"/>
    <property type="match status" value="1"/>
</dbReference>
<feature type="domain" description="Helicase ATP-binding" evidence="16">
    <location>
        <begin position="284"/>
        <end position="463"/>
    </location>
</feature>
<dbReference type="PROSITE" id="PS51194">
    <property type="entry name" value="HELICASE_CTER"/>
    <property type="match status" value="1"/>
</dbReference>
<evidence type="ECO:0000259" key="16">
    <source>
        <dbReference type="PROSITE" id="PS51192"/>
    </source>
</evidence>
<evidence type="ECO:0000313" key="19">
    <source>
        <dbReference type="Proteomes" id="UP000179258"/>
    </source>
</evidence>
<dbReference type="NCBIfam" id="NF008165">
    <property type="entry name" value="PRK10917.1-3"/>
    <property type="match status" value="1"/>
</dbReference>
<dbReference type="InterPro" id="IPR045562">
    <property type="entry name" value="RecG_dom3_C"/>
</dbReference>
<keyword evidence="8" id="KW-0238">DNA-binding</keyword>
<name>A0A1G2R8K0_9BACT</name>
<dbReference type="InterPro" id="IPR027417">
    <property type="entry name" value="P-loop_NTPase"/>
</dbReference>
<dbReference type="InterPro" id="IPR012340">
    <property type="entry name" value="NA-bd_OB-fold"/>
</dbReference>
<dbReference type="InterPro" id="IPR001650">
    <property type="entry name" value="Helicase_C-like"/>
</dbReference>
<comment type="catalytic activity">
    <reaction evidence="12 15">
        <text>Couples ATP hydrolysis with the unwinding of duplex DNA by translocating in the 3'-5' direction.</text>
        <dbReference type="EC" id="5.6.2.4"/>
    </reaction>
</comment>
<dbReference type="GO" id="GO:0006310">
    <property type="term" value="P:DNA recombination"/>
    <property type="evidence" value="ECO:0007669"/>
    <property type="project" value="UniProtKB-UniRule"/>
</dbReference>
<dbReference type="GO" id="GO:0006281">
    <property type="term" value="P:DNA repair"/>
    <property type="evidence" value="ECO:0007669"/>
    <property type="project" value="UniProtKB-UniRule"/>
</dbReference>
<keyword evidence="3 15" id="KW-0547">Nucleotide-binding</keyword>
<dbReference type="InterPro" id="IPR033454">
    <property type="entry name" value="RecG_wedge"/>
</dbReference>
<dbReference type="InterPro" id="IPR014001">
    <property type="entry name" value="Helicase_ATP-bd"/>
</dbReference>
<evidence type="ECO:0000256" key="6">
    <source>
        <dbReference type="ARBA" id="ARBA00022806"/>
    </source>
</evidence>
<evidence type="ECO:0000256" key="13">
    <source>
        <dbReference type="ARBA" id="ARBA00034808"/>
    </source>
</evidence>
<dbReference type="NCBIfam" id="NF008168">
    <property type="entry name" value="PRK10917.2-2"/>
    <property type="match status" value="1"/>
</dbReference>
<evidence type="ECO:0000256" key="11">
    <source>
        <dbReference type="ARBA" id="ARBA00023235"/>
    </source>
</evidence>
<comment type="function">
    <text evidence="15">Plays a critical role in recombination and DNA repair. Helps process Holliday junction intermediates to mature products by catalyzing branch migration. Has replication fork regression activity, unwinds stalled or blocked replication forks to make a HJ that can be resolved. Has a DNA unwinding activity characteristic of a DNA helicase with 3'-5' polarity.</text>
</comment>
<dbReference type="Proteomes" id="UP000179258">
    <property type="component" value="Unassembled WGS sequence"/>
</dbReference>
<dbReference type="PROSITE" id="PS51192">
    <property type="entry name" value="HELICASE_ATP_BIND_1"/>
    <property type="match status" value="1"/>
</dbReference>
<feature type="domain" description="Helicase C-terminal" evidence="17">
    <location>
        <begin position="482"/>
        <end position="648"/>
    </location>
</feature>
<evidence type="ECO:0000256" key="2">
    <source>
        <dbReference type="ARBA" id="ARBA00017846"/>
    </source>
</evidence>
<dbReference type="SMART" id="SM00487">
    <property type="entry name" value="DEXDc"/>
    <property type="match status" value="1"/>
</dbReference>
<evidence type="ECO:0000256" key="12">
    <source>
        <dbReference type="ARBA" id="ARBA00034617"/>
    </source>
</evidence>
<dbReference type="GO" id="GO:0043138">
    <property type="term" value="F:3'-5' DNA helicase activity"/>
    <property type="evidence" value="ECO:0007669"/>
    <property type="project" value="UniProtKB-EC"/>
</dbReference>
<evidence type="ECO:0000256" key="15">
    <source>
        <dbReference type="RuleBase" id="RU363016"/>
    </source>
</evidence>
<dbReference type="InterPro" id="IPR011545">
    <property type="entry name" value="DEAD/DEAH_box_helicase_dom"/>
</dbReference>
<evidence type="ECO:0000259" key="17">
    <source>
        <dbReference type="PROSITE" id="PS51194"/>
    </source>
</evidence>
<dbReference type="InterPro" id="IPR004609">
    <property type="entry name" value="ATP-dep_DNA_helicase_RecG"/>
</dbReference>
<dbReference type="Pfam" id="PF00270">
    <property type="entry name" value="DEAD"/>
    <property type="match status" value="1"/>
</dbReference>
<keyword evidence="4 15" id="KW-0227">DNA damage</keyword>
<dbReference type="NCBIfam" id="TIGR00643">
    <property type="entry name" value="recG"/>
    <property type="match status" value="1"/>
</dbReference>
<dbReference type="CDD" id="cd04488">
    <property type="entry name" value="RecG_wedge_OBF"/>
    <property type="match status" value="1"/>
</dbReference>
<protein>
    <recommendedName>
        <fullName evidence="2 15">ATP-dependent DNA helicase RecG</fullName>
        <ecNumber evidence="13 15">5.6.2.4</ecNumber>
    </recommendedName>
</protein>
<comment type="catalytic activity">
    <reaction evidence="14 15">
        <text>ATP + H2O = ADP + phosphate + H(+)</text>
        <dbReference type="Rhea" id="RHEA:13065"/>
        <dbReference type="ChEBI" id="CHEBI:15377"/>
        <dbReference type="ChEBI" id="CHEBI:15378"/>
        <dbReference type="ChEBI" id="CHEBI:30616"/>
        <dbReference type="ChEBI" id="CHEBI:43474"/>
        <dbReference type="ChEBI" id="CHEBI:456216"/>
        <dbReference type="EC" id="5.6.2.4"/>
    </reaction>
</comment>
<dbReference type="PANTHER" id="PTHR47964">
    <property type="entry name" value="ATP-DEPENDENT DNA HELICASE HOMOLOG RECG, CHLOROPLASTIC"/>
    <property type="match status" value="1"/>
</dbReference>
<dbReference type="Gene3D" id="2.40.50.140">
    <property type="entry name" value="Nucleic acid-binding proteins"/>
    <property type="match status" value="1"/>
</dbReference>
<evidence type="ECO:0000256" key="9">
    <source>
        <dbReference type="ARBA" id="ARBA00023172"/>
    </source>
</evidence>
<dbReference type="GO" id="GO:0016887">
    <property type="term" value="F:ATP hydrolysis activity"/>
    <property type="evidence" value="ECO:0007669"/>
    <property type="project" value="RHEA"/>
</dbReference>
<dbReference type="Pfam" id="PF00271">
    <property type="entry name" value="Helicase_C"/>
    <property type="match status" value="1"/>
</dbReference>
<dbReference type="Pfam" id="PF17191">
    <property type="entry name" value="RecG_wedge"/>
    <property type="match status" value="1"/>
</dbReference>
<keyword evidence="7 15" id="KW-0067">ATP-binding</keyword>
<keyword evidence="11" id="KW-0413">Isomerase</keyword>
<dbReference type="EMBL" id="MHTX01000013">
    <property type="protein sequence ID" value="OHA68592.1"/>
    <property type="molecule type" value="Genomic_DNA"/>
</dbReference>
<dbReference type="SUPFAM" id="SSF50249">
    <property type="entry name" value="Nucleic acid-binding proteins"/>
    <property type="match status" value="1"/>
</dbReference>
<evidence type="ECO:0000256" key="7">
    <source>
        <dbReference type="ARBA" id="ARBA00022840"/>
    </source>
</evidence>
<proteinExistence type="inferred from homology"/>
<dbReference type="Gene3D" id="3.40.50.300">
    <property type="entry name" value="P-loop containing nucleotide triphosphate hydrolases"/>
    <property type="match status" value="2"/>
</dbReference>